<keyword evidence="10" id="KW-1185">Reference proteome</keyword>
<feature type="compositionally biased region" description="Pro residues" evidence="7">
    <location>
        <begin position="445"/>
        <end position="455"/>
    </location>
</feature>
<dbReference type="SUPFAM" id="SSF54534">
    <property type="entry name" value="FKBP-like"/>
    <property type="match status" value="1"/>
</dbReference>
<dbReference type="EMBL" id="CP063458">
    <property type="protein sequence ID" value="QOV91430.1"/>
    <property type="molecule type" value="Genomic_DNA"/>
</dbReference>
<evidence type="ECO:0000256" key="7">
    <source>
        <dbReference type="SAM" id="MobiDB-lite"/>
    </source>
</evidence>
<evidence type="ECO:0000256" key="1">
    <source>
        <dbReference type="ARBA" id="ARBA00000971"/>
    </source>
</evidence>
<reference evidence="9 10" key="1">
    <citation type="submission" date="2020-10" db="EMBL/GenBank/DDBJ databases">
        <title>Wide distribution of Phycisphaera-like planctomycetes from WD2101 soil group in peatlands and genome analysis of the first cultivated representative.</title>
        <authorList>
            <person name="Dedysh S.N."/>
            <person name="Beletsky A.V."/>
            <person name="Ivanova A."/>
            <person name="Kulichevskaya I.S."/>
            <person name="Suzina N.E."/>
            <person name="Philippov D.A."/>
            <person name="Rakitin A.L."/>
            <person name="Mardanov A.V."/>
            <person name="Ravin N.V."/>
        </authorList>
    </citation>
    <scope>NUCLEOTIDE SEQUENCE [LARGE SCALE GENOMIC DNA]</scope>
    <source>
        <strain evidence="9 10">M1803</strain>
    </source>
</reference>
<feature type="region of interest" description="Disordered" evidence="7">
    <location>
        <begin position="27"/>
        <end position="67"/>
    </location>
</feature>
<keyword evidence="3" id="KW-0732">Signal</keyword>
<feature type="domain" description="PpiC" evidence="8">
    <location>
        <begin position="231"/>
        <end position="323"/>
    </location>
</feature>
<dbReference type="KEGG" id="hbs:IPV69_08770"/>
<evidence type="ECO:0000256" key="3">
    <source>
        <dbReference type="ARBA" id="ARBA00022729"/>
    </source>
</evidence>
<keyword evidence="5 6" id="KW-0413">Isomerase</keyword>
<evidence type="ECO:0000256" key="5">
    <source>
        <dbReference type="ARBA" id="ARBA00023235"/>
    </source>
</evidence>
<gene>
    <name evidence="9" type="ORF">IPV69_08770</name>
</gene>
<evidence type="ECO:0000256" key="6">
    <source>
        <dbReference type="PROSITE-ProRule" id="PRU00278"/>
    </source>
</evidence>
<dbReference type="GO" id="GO:0003755">
    <property type="term" value="F:peptidyl-prolyl cis-trans isomerase activity"/>
    <property type="evidence" value="ECO:0007669"/>
    <property type="project" value="UniProtKB-KW"/>
</dbReference>
<sequence length="474" mass="51206">MNKRVGRSEASPVRWCLVLAAMAGCASPSVSPPPPPGEKPLSLTANGAPTGKGADAAGSPTDVAAAPSPYASDRIVATISDGRFQRHVTMDQVLKPLIEAHGLNMLLVVVQLELAKGLAERAGIRVTEADISAERDATLTKLFSENDERLDTMIAAAKSAKKTEKVEQLEKQKLSDRDLLLKQFLEQQRISPSELDLVLTTNVYLRKVAEPQVANQIKEEDVRREFAIRFNEQIKARHIQLKRPQDTTEVLRRLKEGQPFEQVARDLSTNPTTAALGGELPPFGREDARLPQNFKDVAFSLKDGQVSDVVEWEGSYHIIKAEHRIQPRVVKFEDVAPGLRRDLTERVTQAVVTRIRADIGQVARTAMKINDPELERQFKQKIKSFEDQQAAADKAKADMEKDRAKTNGAATRATDGATPGQIGPKAGPAPSFGDGPATAPTTVPVAPPAAAPAAPPATATKPAGPSTRPVGSPK</sequence>
<evidence type="ECO:0000259" key="8">
    <source>
        <dbReference type="PROSITE" id="PS50198"/>
    </source>
</evidence>
<feature type="region of interest" description="Disordered" evidence="7">
    <location>
        <begin position="386"/>
        <end position="474"/>
    </location>
</feature>
<dbReference type="InterPro" id="IPR046357">
    <property type="entry name" value="PPIase_dom_sf"/>
</dbReference>
<dbReference type="EC" id="5.2.1.8" evidence="2"/>
<dbReference type="Pfam" id="PF00639">
    <property type="entry name" value="Rotamase"/>
    <property type="match status" value="1"/>
</dbReference>
<feature type="compositionally biased region" description="Basic and acidic residues" evidence="7">
    <location>
        <begin position="393"/>
        <end position="405"/>
    </location>
</feature>
<dbReference type="Proteomes" id="UP000593765">
    <property type="component" value="Chromosome"/>
</dbReference>
<dbReference type="AlphaFoldDB" id="A0A7M2X3T6"/>
<organism evidence="9 10">
    <name type="scientific">Humisphaera borealis</name>
    <dbReference type="NCBI Taxonomy" id="2807512"/>
    <lineage>
        <taxon>Bacteria</taxon>
        <taxon>Pseudomonadati</taxon>
        <taxon>Planctomycetota</taxon>
        <taxon>Phycisphaerae</taxon>
        <taxon>Tepidisphaerales</taxon>
        <taxon>Tepidisphaeraceae</taxon>
        <taxon>Humisphaera</taxon>
    </lineage>
</organism>
<dbReference type="RefSeq" id="WP_206294707.1">
    <property type="nucleotide sequence ID" value="NZ_CP063458.1"/>
</dbReference>
<dbReference type="PROSITE" id="PS50198">
    <property type="entry name" value="PPIC_PPIASE_2"/>
    <property type="match status" value="1"/>
</dbReference>
<evidence type="ECO:0000256" key="4">
    <source>
        <dbReference type="ARBA" id="ARBA00023110"/>
    </source>
</evidence>
<dbReference type="PROSITE" id="PS51257">
    <property type="entry name" value="PROKAR_LIPOPROTEIN"/>
    <property type="match status" value="1"/>
</dbReference>
<proteinExistence type="predicted"/>
<evidence type="ECO:0000313" key="10">
    <source>
        <dbReference type="Proteomes" id="UP000593765"/>
    </source>
</evidence>
<accession>A0A7M2X3T6</accession>
<comment type="catalytic activity">
    <reaction evidence="1">
        <text>[protein]-peptidylproline (omega=180) = [protein]-peptidylproline (omega=0)</text>
        <dbReference type="Rhea" id="RHEA:16237"/>
        <dbReference type="Rhea" id="RHEA-COMP:10747"/>
        <dbReference type="Rhea" id="RHEA-COMP:10748"/>
        <dbReference type="ChEBI" id="CHEBI:83833"/>
        <dbReference type="ChEBI" id="CHEBI:83834"/>
        <dbReference type="EC" id="5.2.1.8"/>
    </reaction>
</comment>
<dbReference type="InterPro" id="IPR050245">
    <property type="entry name" value="PrsA_foldase"/>
</dbReference>
<evidence type="ECO:0000256" key="2">
    <source>
        <dbReference type="ARBA" id="ARBA00013194"/>
    </source>
</evidence>
<dbReference type="PANTHER" id="PTHR47245">
    <property type="entry name" value="PEPTIDYLPROLYL ISOMERASE"/>
    <property type="match status" value="1"/>
</dbReference>
<dbReference type="InterPro" id="IPR000297">
    <property type="entry name" value="PPIase_PpiC"/>
</dbReference>
<protein>
    <recommendedName>
        <fullName evidence="2">peptidylprolyl isomerase</fullName>
        <ecNumber evidence="2">5.2.1.8</ecNumber>
    </recommendedName>
</protein>
<dbReference type="Gene3D" id="3.10.50.40">
    <property type="match status" value="1"/>
</dbReference>
<evidence type="ECO:0000313" key="9">
    <source>
        <dbReference type="EMBL" id="QOV91430.1"/>
    </source>
</evidence>
<dbReference type="PANTHER" id="PTHR47245:SF1">
    <property type="entry name" value="FOLDASE PROTEIN PRSA"/>
    <property type="match status" value="1"/>
</dbReference>
<name>A0A7M2X3T6_9BACT</name>
<keyword evidence="4 6" id="KW-0697">Rotamase</keyword>